<evidence type="ECO:0000256" key="1">
    <source>
        <dbReference type="ARBA" id="ARBA00022741"/>
    </source>
</evidence>
<dbReference type="PANTHER" id="PTHR16305">
    <property type="entry name" value="TESTICULAR SOLUBLE ADENYLYL CYCLASE"/>
    <property type="match status" value="1"/>
</dbReference>
<evidence type="ECO:0000313" key="4">
    <source>
        <dbReference type="EMBL" id="CAA9219068.1"/>
    </source>
</evidence>
<sequence>MTTPLSGTHDSALNPIFGREHELARLEQLVDGVSERGAALLVRGEPGIGKSTLLAAAVRYAETAGMRVLRATGVQSETHLPFAGLHQLVLPVLDRAEDLPPPQRTALFAAFGMVAAEAPDRFLIALALLELLSDVAERAPLLVVAEDAQWLDRSTIGALAFVARRVEHEPIVVVAASRDEAEGLFDGAGLPELRLGGLDEVTAGALLDTCGRQLAPTVRKQLLEQAGGNPLALVELPILLGADELGGRSLLPAPLPLTERLERAFAAQASGLPVKTQTLLLIGAAADGGVLAELLLAASALEGGEVTPDTLAPAVAAGLVHLDGARLRFRHPLVRSAVYQSADGARRRASHAALAEVLSGQPDRRAWHAAAATLGPDEEVAAELEQLASRAERRGATIVAVAALERAAALSDDAARRCERLLRAAELAFELGQHDLVEGLAKEAVELAPGPHQRARLAWIRESFTDGVPGDAARVQFLLEAAKRVSLARDTDLALKLLNGAALRCWWADPGERARESVVRAAEGLEVAASDPRLVAILSLAGPIRCGAVVIERLSHAPQSTFVDPYGAYLGGTAAVAVGDYALALRLFHDATAQLRSQGRLALLAQSLTLRAWSAIRLGSWNAARSVVDEAWRLAHETQQPMWTAGAQIAGAMLAGVRGEEDLAEHLIIEAERFTVPNRLSALLAVGAHARGVTALGGGRYADAFEQLRRMFDPADPAYHHMDRLGGVGYLADAAMHSDNRGAALAIVGEIEQLAARTPSPGVRFEILYARPVLADDDHAEALFEDAIGGELSNLPFFRARLQLAYGAWLRRQRRIAESRAPLRAAREVFEALEAIPWSERAHQELRAAGETGRRPEAPDELLTPQELQIARMAASGLSNREIGQQLYLSHRTVGAHLYRAFPKLGITTRGQLRDALNHTPP</sequence>
<dbReference type="SMART" id="SM00421">
    <property type="entry name" value="HTH_LUXR"/>
    <property type="match status" value="1"/>
</dbReference>
<dbReference type="PANTHER" id="PTHR16305:SF35">
    <property type="entry name" value="TRANSCRIPTIONAL ACTIVATOR DOMAIN"/>
    <property type="match status" value="1"/>
</dbReference>
<gene>
    <name evidence="4" type="ORF">AVDCRST_MAG04-532</name>
</gene>
<dbReference type="EMBL" id="CADCTL010000042">
    <property type="protein sequence ID" value="CAA9219068.1"/>
    <property type="molecule type" value="Genomic_DNA"/>
</dbReference>
<dbReference type="InterPro" id="IPR041664">
    <property type="entry name" value="AAA_16"/>
</dbReference>
<dbReference type="SUPFAM" id="SSF52540">
    <property type="entry name" value="P-loop containing nucleoside triphosphate hydrolases"/>
    <property type="match status" value="1"/>
</dbReference>
<dbReference type="PROSITE" id="PS50043">
    <property type="entry name" value="HTH_LUXR_2"/>
    <property type="match status" value="1"/>
</dbReference>
<dbReference type="GO" id="GO:0003677">
    <property type="term" value="F:DNA binding"/>
    <property type="evidence" value="ECO:0007669"/>
    <property type="project" value="InterPro"/>
</dbReference>
<keyword evidence="2" id="KW-0067">ATP-binding</keyword>
<dbReference type="GO" id="GO:0006355">
    <property type="term" value="P:regulation of DNA-templated transcription"/>
    <property type="evidence" value="ECO:0007669"/>
    <property type="project" value="InterPro"/>
</dbReference>
<dbReference type="GO" id="GO:0004016">
    <property type="term" value="F:adenylate cyclase activity"/>
    <property type="evidence" value="ECO:0007669"/>
    <property type="project" value="TreeGrafter"/>
</dbReference>
<dbReference type="InterPro" id="IPR000792">
    <property type="entry name" value="Tscrpt_reg_LuxR_C"/>
</dbReference>
<dbReference type="Pfam" id="PF13191">
    <property type="entry name" value="AAA_16"/>
    <property type="match status" value="1"/>
</dbReference>
<dbReference type="InterPro" id="IPR016032">
    <property type="entry name" value="Sig_transdc_resp-reg_C-effctor"/>
</dbReference>
<organism evidence="4">
    <name type="scientific">uncultured Acetobacteraceae bacterium</name>
    <dbReference type="NCBI Taxonomy" id="169975"/>
    <lineage>
        <taxon>Bacteria</taxon>
        <taxon>Pseudomonadati</taxon>
        <taxon>Pseudomonadota</taxon>
        <taxon>Alphaproteobacteria</taxon>
        <taxon>Acetobacterales</taxon>
        <taxon>Acetobacteraceae</taxon>
        <taxon>environmental samples</taxon>
    </lineage>
</organism>
<keyword evidence="1" id="KW-0547">Nucleotide-binding</keyword>
<dbReference type="PRINTS" id="PR00038">
    <property type="entry name" value="HTHLUXR"/>
</dbReference>
<evidence type="ECO:0000259" key="3">
    <source>
        <dbReference type="PROSITE" id="PS50043"/>
    </source>
</evidence>
<dbReference type="InterPro" id="IPR036388">
    <property type="entry name" value="WH-like_DNA-bd_sf"/>
</dbReference>
<dbReference type="Pfam" id="PF00196">
    <property type="entry name" value="GerE"/>
    <property type="match status" value="1"/>
</dbReference>
<reference evidence="4" key="1">
    <citation type="submission" date="2020-02" db="EMBL/GenBank/DDBJ databases">
        <authorList>
            <person name="Meier V. D."/>
        </authorList>
    </citation>
    <scope>NUCLEOTIDE SEQUENCE</scope>
    <source>
        <strain evidence="4">AVDCRST_MAG04</strain>
    </source>
</reference>
<proteinExistence type="predicted"/>
<evidence type="ECO:0000256" key="2">
    <source>
        <dbReference type="ARBA" id="ARBA00022840"/>
    </source>
</evidence>
<dbReference type="SUPFAM" id="SSF46894">
    <property type="entry name" value="C-terminal effector domain of the bipartite response regulators"/>
    <property type="match status" value="1"/>
</dbReference>
<name>A0A6J4HC74_9PROT</name>
<dbReference type="Gene3D" id="1.10.10.10">
    <property type="entry name" value="Winged helix-like DNA-binding domain superfamily/Winged helix DNA-binding domain"/>
    <property type="match status" value="1"/>
</dbReference>
<dbReference type="CDD" id="cd06170">
    <property type="entry name" value="LuxR_C_like"/>
    <property type="match status" value="1"/>
</dbReference>
<dbReference type="InterPro" id="IPR027417">
    <property type="entry name" value="P-loop_NTPase"/>
</dbReference>
<dbReference type="GO" id="GO:0005524">
    <property type="term" value="F:ATP binding"/>
    <property type="evidence" value="ECO:0007669"/>
    <property type="project" value="UniProtKB-KW"/>
</dbReference>
<protein>
    <recommendedName>
        <fullName evidence="3">HTH luxR-type domain-containing protein</fullName>
    </recommendedName>
</protein>
<accession>A0A6J4HC74</accession>
<dbReference type="PROSITE" id="PS00622">
    <property type="entry name" value="HTH_LUXR_1"/>
    <property type="match status" value="1"/>
</dbReference>
<dbReference type="AlphaFoldDB" id="A0A6J4HC74"/>
<dbReference type="GO" id="GO:0005737">
    <property type="term" value="C:cytoplasm"/>
    <property type="evidence" value="ECO:0007669"/>
    <property type="project" value="TreeGrafter"/>
</dbReference>
<feature type="domain" description="HTH luxR-type" evidence="3">
    <location>
        <begin position="856"/>
        <end position="921"/>
    </location>
</feature>